<organism evidence="2 3">
    <name type="scientific">Parascaris univalens</name>
    <name type="common">Nematode worm</name>
    <dbReference type="NCBI Taxonomy" id="6257"/>
    <lineage>
        <taxon>Eukaryota</taxon>
        <taxon>Metazoa</taxon>
        <taxon>Ecdysozoa</taxon>
        <taxon>Nematoda</taxon>
        <taxon>Chromadorea</taxon>
        <taxon>Rhabditida</taxon>
        <taxon>Spirurina</taxon>
        <taxon>Ascaridomorpha</taxon>
        <taxon>Ascaridoidea</taxon>
        <taxon>Ascarididae</taxon>
        <taxon>Parascaris</taxon>
    </lineage>
</organism>
<feature type="compositionally biased region" description="Polar residues" evidence="1">
    <location>
        <begin position="288"/>
        <end position="299"/>
    </location>
</feature>
<dbReference type="WBParaSite" id="PgR130_g008_t01">
    <property type="protein sequence ID" value="PgR130_g008_t01"/>
    <property type="gene ID" value="PgR130_g008"/>
</dbReference>
<keyword evidence="2" id="KW-1185">Reference proteome</keyword>
<dbReference type="SMART" id="SM00289">
    <property type="entry name" value="WR1"/>
    <property type="match status" value="3"/>
</dbReference>
<accession>A0A915CD37</accession>
<dbReference type="InterPro" id="IPR006150">
    <property type="entry name" value="Cys_repeat_1"/>
</dbReference>
<evidence type="ECO:0000313" key="2">
    <source>
        <dbReference type="Proteomes" id="UP000887569"/>
    </source>
</evidence>
<evidence type="ECO:0000313" key="3">
    <source>
        <dbReference type="WBParaSite" id="PgR130_g008_t01"/>
    </source>
</evidence>
<proteinExistence type="predicted"/>
<name>A0A915CD37_PARUN</name>
<reference evidence="3" key="1">
    <citation type="submission" date="2022-11" db="UniProtKB">
        <authorList>
            <consortium name="WormBaseParasite"/>
        </authorList>
    </citation>
    <scope>IDENTIFICATION</scope>
</reference>
<protein>
    <submittedName>
        <fullName evidence="3">Granulin</fullName>
    </submittedName>
</protein>
<evidence type="ECO:0000256" key="1">
    <source>
        <dbReference type="SAM" id="MobiDB-lite"/>
    </source>
</evidence>
<dbReference type="Proteomes" id="UP000887569">
    <property type="component" value="Unplaced"/>
</dbReference>
<sequence>SDTNNTHSTNQQTRLFSITDGAKRNANMAPIDSGIGEGLQRTHEQTYFNKTAIESQWSSANAVMKQPQVYNRELDKSRMLQKIISKKRVFDHGMKRSKAEVNSSTGQDVSYGRRLCPDGMKRLSTPALCTTSEHCSSGYTCHRGVCCSPLGCMHGCKTQHQCDDNCTHSVRTLSTGEAPTGIQTTAIRQTQGRVHCLEDSECELSKICPDGYTCLRGGQCCELDIRCVDGTAPSHECIQGLCPSSSEVCVHIDSRSAICCTDRNTSHAIFTHVKANIMSGHRKKHKSMSASTPSQRDST</sequence>
<feature type="region of interest" description="Disordered" evidence="1">
    <location>
        <begin position="279"/>
        <end position="299"/>
    </location>
</feature>
<dbReference type="AlphaFoldDB" id="A0A915CD37"/>